<evidence type="ECO:0000256" key="1">
    <source>
        <dbReference type="SAM" id="MobiDB-lite"/>
    </source>
</evidence>
<feature type="compositionally biased region" description="Basic residues" evidence="1">
    <location>
        <begin position="100"/>
        <end position="110"/>
    </location>
</feature>
<evidence type="ECO:0000313" key="3">
    <source>
        <dbReference type="Proteomes" id="UP001379533"/>
    </source>
</evidence>
<accession>A0ABZ2K6L9</accession>
<gene>
    <name evidence="2" type="ORF">LZC95_48725</name>
</gene>
<feature type="region of interest" description="Disordered" evidence="1">
    <location>
        <begin position="72"/>
        <end position="118"/>
    </location>
</feature>
<keyword evidence="3" id="KW-1185">Reference proteome</keyword>
<dbReference type="Proteomes" id="UP001379533">
    <property type="component" value="Chromosome"/>
</dbReference>
<dbReference type="RefSeq" id="WP_394844920.1">
    <property type="nucleotide sequence ID" value="NZ_CP089982.1"/>
</dbReference>
<evidence type="ECO:0000313" key="2">
    <source>
        <dbReference type="EMBL" id="WXA94319.1"/>
    </source>
</evidence>
<reference evidence="2 3" key="1">
    <citation type="submission" date="2021-12" db="EMBL/GenBank/DDBJ databases">
        <title>Discovery of the Pendulisporaceae a myxobacterial family with distinct sporulation behavior and unique specialized metabolism.</title>
        <authorList>
            <person name="Garcia R."/>
            <person name="Popoff A."/>
            <person name="Bader C.D."/>
            <person name="Loehr J."/>
            <person name="Walesch S."/>
            <person name="Walt C."/>
            <person name="Boldt J."/>
            <person name="Bunk B."/>
            <person name="Haeckl F.J.F.P.J."/>
            <person name="Gunesch A.P."/>
            <person name="Birkelbach J."/>
            <person name="Nuebel U."/>
            <person name="Pietschmann T."/>
            <person name="Bach T."/>
            <person name="Mueller R."/>
        </authorList>
    </citation>
    <scope>NUCLEOTIDE SEQUENCE [LARGE SCALE GENOMIC DNA]</scope>
    <source>
        <strain evidence="2 3">MSr12523</strain>
    </source>
</reference>
<sequence>MFKRQLAEEVEKEVAKARAADVLVVLLARNIPVNDSVRAKILACTEAALLERWLRHAATTATSAEDIVSEWEPLPPLNPPHGNGIGRRLSGFDRHGIGTRMRRSDRRRTHAGSLVASR</sequence>
<protein>
    <submittedName>
        <fullName evidence="2">Uncharacterized protein</fullName>
    </submittedName>
</protein>
<organism evidence="2 3">
    <name type="scientific">Pendulispora brunnea</name>
    <dbReference type="NCBI Taxonomy" id="2905690"/>
    <lineage>
        <taxon>Bacteria</taxon>
        <taxon>Pseudomonadati</taxon>
        <taxon>Myxococcota</taxon>
        <taxon>Myxococcia</taxon>
        <taxon>Myxococcales</taxon>
        <taxon>Sorangiineae</taxon>
        <taxon>Pendulisporaceae</taxon>
        <taxon>Pendulispora</taxon>
    </lineage>
</organism>
<name>A0ABZ2K6L9_9BACT</name>
<dbReference type="EMBL" id="CP089982">
    <property type="protein sequence ID" value="WXA94319.1"/>
    <property type="molecule type" value="Genomic_DNA"/>
</dbReference>
<proteinExistence type="predicted"/>